<dbReference type="KEGG" id="bsto:C0V70_10395"/>
<evidence type="ECO:0008006" key="3">
    <source>
        <dbReference type="Google" id="ProtNLM"/>
    </source>
</evidence>
<protein>
    <recommendedName>
        <fullName evidence="3">Outer membrane protein beta-barrel domain-containing protein</fullName>
    </recommendedName>
</protein>
<reference evidence="1 2" key="1">
    <citation type="submission" date="2018-01" db="EMBL/GenBank/DDBJ databases">
        <title>Complete genome sequence of Bacteriovorax stolpii DSM12778.</title>
        <authorList>
            <person name="Tang B."/>
            <person name="Chang J."/>
        </authorList>
    </citation>
    <scope>NUCLEOTIDE SEQUENCE [LARGE SCALE GENOMIC DNA]</scope>
    <source>
        <strain evidence="1 2">DSM 12778</strain>
    </source>
</reference>
<dbReference type="EMBL" id="CP025704">
    <property type="protein sequence ID" value="AUN98508.1"/>
    <property type="molecule type" value="Genomic_DNA"/>
</dbReference>
<dbReference type="Gene3D" id="2.40.160.20">
    <property type="match status" value="1"/>
</dbReference>
<gene>
    <name evidence="1" type="ORF">C0V70_10395</name>
</gene>
<evidence type="ECO:0000313" key="1">
    <source>
        <dbReference type="EMBL" id="AUN98508.1"/>
    </source>
</evidence>
<organism evidence="1 2">
    <name type="scientific">Bacteriovorax stolpii</name>
    <name type="common">Bdellovibrio stolpii</name>
    <dbReference type="NCBI Taxonomy" id="960"/>
    <lineage>
        <taxon>Bacteria</taxon>
        <taxon>Pseudomonadati</taxon>
        <taxon>Bdellovibrionota</taxon>
        <taxon>Bacteriovoracia</taxon>
        <taxon>Bacteriovoracales</taxon>
        <taxon>Bacteriovoracaceae</taxon>
        <taxon>Bacteriovorax</taxon>
    </lineage>
</organism>
<evidence type="ECO:0000313" key="2">
    <source>
        <dbReference type="Proteomes" id="UP000235584"/>
    </source>
</evidence>
<dbReference type="Proteomes" id="UP000235584">
    <property type="component" value="Chromosome"/>
</dbReference>
<dbReference type="InterPro" id="IPR011250">
    <property type="entry name" value="OMP/PagP_B-barrel"/>
</dbReference>
<proteinExistence type="predicted"/>
<dbReference type="SUPFAM" id="SSF56925">
    <property type="entry name" value="OMPA-like"/>
    <property type="match status" value="1"/>
</dbReference>
<sequence length="337" mass="38256">MVFHLADNRWMTRILIAGLMIFLSANVFAEDVYYLNNLKSCELKVLNNGKLEVVDSSPFSDTVLQIRRLPKNPAMVAFKQFDRIYVTKESCVVSVDARRVKNRLNGHEFKKEARQYTEQEKFNSYKYYLELETGIVKMMDDAPVGEDYNSIFPTSSSGNPVSWGSAKESTYKAGMLLSLGFGYKLKQERFLAFKVRLLSGQKSDTLSLTDVNTGISQNGSWTYEDSFKNFYAGYKFLFDYGTWKPMVAAYLGVSMMTSTMTDEISTYELKSSLSPAALLEAGLEYHLNSHWAIAGILGFEYMGKKSMTFSDSSGSDFKTGMGYNNNYLSFGVKYYFK</sequence>
<accession>A0A2K9NSN3</accession>
<keyword evidence="2" id="KW-1185">Reference proteome</keyword>
<name>A0A2K9NSN3_BACTC</name>
<dbReference type="AlphaFoldDB" id="A0A2K9NSN3"/>